<accession>A0A1F2WIF9</accession>
<keyword evidence="10 17" id="KW-0520">NAD</keyword>
<dbReference type="GO" id="GO:0052855">
    <property type="term" value="F:ADP-dependent NAD(P)H-hydrate dehydratase activity"/>
    <property type="evidence" value="ECO:0007669"/>
    <property type="project" value="UniProtKB-UniRule"/>
</dbReference>
<evidence type="ECO:0000256" key="1">
    <source>
        <dbReference type="ARBA" id="ARBA00000013"/>
    </source>
</evidence>
<feature type="binding site" evidence="18">
    <location>
        <position position="152"/>
    </location>
    <ligand>
        <name>(6S)-NADPHX</name>
        <dbReference type="ChEBI" id="CHEBI:64076"/>
    </ligand>
</feature>
<keyword evidence="13" id="KW-0511">Multifunctional enzyme</keyword>
<dbReference type="InterPro" id="IPR004443">
    <property type="entry name" value="YjeF_N_dom"/>
</dbReference>
<comment type="caution">
    <text evidence="18">Lacks conserved residue(s) required for the propagation of feature annotation.</text>
</comment>
<evidence type="ECO:0000313" key="22">
    <source>
        <dbReference type="EMBL" id="OFW56637.1"/>
    </source>
</evidence>
<evidence type="ECO:0000259" key="21">
    <source>
        <dbReference type="PROSITE" id="PS51385"/>
    </source>
</evidence>
<dbReference type="InterPro" id="IPR017953">
    <property type="entry name" value="Carbohydrate_kinase_pred_CS"/>
</dbReference>
<dbReference type="Gene3D" id="3.40.1190.20">
    <property type="match status" value="1"/>
</dbReference>
<comment type="similarity">
    <text evidence="4 19">In the C-terminal section; belongs to the NnrD/CARKD family.</text>
</comment>
<evidence type="ECO:0000256" key="8">
    <source>
        <dbReference type="ARBA" id="ARBA00022857"/>
    </source>
</evidence>
<evidence type="ECO:0000256" key="5">
    <source>
        <dbReference type="ARBA" id="ARBA00022723"/>
    </source>
</evidence>
<feature type="binding site" evidence="18">
    <location>
        <position position="155"/>
    </location>
    <ligand>
        <name>K(+)</name>
        <dbReference type="ChEBI" id="CHEBI:29103"/>
    </ligand>
</feature>
<feature type="binding site" evidence="18">
    <location>
        <begin position="58"/>
        <end position="62"/>
    </location>
    <ligand>
        <name>(6S)-NADPHX</name>
        <dbReference type="ChEBI" id="CHEBI:64076"/>
    </ligand>
</feature>
<feature type="binding site" evidence="18">
    <location>
        <begin position="123"/>
        <end position="129"/>
    </location>
    <ligand>
        <name>(6S)-NADPHX</name>
        <dbReference type="ChEBI" id="CHEBI:64076"/>
    </ligand>
</feature>
<dbReference type="Proteomes" id="UP000177876">
    <property type="component" value="Unassembled WGS sequence"/>
</dbReference>
<protein>
    <recommendedName>
        <fullName evidence="19">Bifunctional NAD(P)H-hydrate repair enzyme</fullName>
    </recommendedName>
    <alternativeName>
        <fullName evidence="19">Nicotinamide nucleotide repair protein</fullName>
    </alternativeName>
    <domain>
        <recommendedName>
            <fullName evidence="19">ADP-dependent (S)-NAD(P)H-hydrate dehydratase</fullName>
            <ecNumber evidence="19">4.2.1.136</ecNumber>
        </recommendedName>
        <alternativeName>
            <fullName evidence="19">ADP-dependent NAD(P)HX dehydratase</fullName>
        </alternativeName>
    </domain>
    <domain>
        <recommendedName>
            <fullName evidence="19">NAD(P)H-hydrate epimerase</fullName>
            <ecNumber evidence="19">5.1.99.6</ecNumber>
        </recommendedName>
    </domain>
</protein>
<evidence type="ECO:0000256" key="18">
    <source>
        <dbReference type="HAMAP-Rule" id="MF_01966"/>
    </source>
</evidence>
<evidence type="ECO:0000256" key="15">
    <source>
        <dbReference type="ARBA" id="ARBA00048238"/>
    </source>
</evidence>
<dbReference type="HAMAP" id="MF_01966">
    <property type="entry name" value="NADHX_epimerase"/>
    <property type="match status" value="1"/>
</dbReference>
<evidence type="ECO:0000256" key="2">
    <source>
        <dbReference type="ARBA" id="ARBA00000909"/>
    </source>
</evidence>
<feature type="binding site" evidence="17">
    <location>
        <position position="443"/>
    </location>
    <ligand>
        <name>AMP</name>
        <dbReference type="ChEBI" id="CHEBI:456215"/>
    </ligand>
</feature>
<evidence type="ECO:0000256" key="9">
    <source>
        <dbReference type="ARBA" id="ARBA00022958"/>
    </source>
</evidence>
<dbReference type="EC" id="4.2.1.136" evidence="19"/>
<evidence type="ECO:0000256" key="11">
    <source>
        <dbReference type="ARBA" id="ARBA00023235"/>
    </source>
</evidence>
<dbReference type="PROSITE" id="PS51383">
    <property type="entry name" value="YJEF_C_3"/>
    <property type="match status" value="1"/>
</dbReference>
<feature type="binding site" evidence="17">
    <location>
        <position position="377"/>
    </location>
    <ligand>
        <name>(6S)-NADPHX</name>
        <dbReference type="ChEBI" id="CHEBI:64076"/>
    </ligand>
</feature>
<keyword evidence="11 18" id="KW-0413">Isomerase</keyword>
<dbReference type="PROSITE" id="PS51385">
    <property type="entry name" value="YJEF_N"/>
    <property type="match status" value="1"/>
</dbReference>
<keyword evidence="7 17" id="KW-0067">ATP-binding</keyword>
<dbReference type="GO" id="GO:0052856">
    <property type="term" value="F:NAD(P)HX epimerase activity"/>
    <property type="evidence" value="ECO:0007669"/>
    <property type="project" value="UniProtKB-UniRule"/>
</dbReference>
<dbReference type="NCBIfam" id="TIGR00196">
    <property type="entry name" value="yjeF_cterm"/>
    <property type="match status" value="1"/>
</dbReference>
<dbReference type="GO" id="GO:0046496">
    <property type="term" value="P:nicotinamide nucleotide metabolic process"/>
    <property type="evidence" value="ECO:0007669"/>
    <property type="project" value="UniProtKB-UniRule"/>
</dbReference>
<keyword evidence="5 18" id="KW-0479">Metal-binding</keyword>
<dbReference type="NCBIfam" id="TIGR00197">
    <property type="entry name" value="yjeF_nterm"/>
    <property type="match status" value="1"/>
</dbReference>
<dbReference type="AlphaFoldDB" id="A0A1F2WIF9"/>
<sequence>MRIVHPQEMAALDKAAIAGGIPSLDLMESAGRALADNAMDMLNICAGKRVSVVAGKGNNGGDGFVAARYLLGWGASVSVLLLANTDDLSPDCNTNYERFRSEGGEVTSAGIAEADLIIDAIFGTGFKGRAEGEVAAAIAAMNDSGTRVLAADIPSGVDGETGAVLGPAVKAERTVTFAFPKTGLYLRHGAVHVGELRVADIGIPAELLDQVVESDMRTVEEEEVAALIPRRPADAHKGAMGRVLVVAGSQGLTGAASLASRSALRAGAGVVTLGIAEGLSAIMEVKLTEVMKLALPDYDGKCLGEGAAQRVLEALADFDILALGPGLGTAPATCRVVWELLERAETTIVLDADGINCAAQRPECLENRGYATILTPHPGEMGRLLDRPAREIQSSRLESATRAAMKFNCVTVLKGANTIICDPSGRTYINGLALPSLASAGTGDVLTGCIAAFAAQALPPLEAALCGVYVHGSAAVISSHIIGPVGMIAGDIVSHLPLALAGLLKKSEGGWMF</sequence>
<feature type="binding site" evidence="18">
    <location>
        <position position="59"/>
    </location>
    <ligand>
        <name>K(+)</name>
        <dbReference type="ChEBI" id="CHEBI:29103"/>
    </ligand>
</feature>
<comment type="caution">
    <text evidence="22">The sequence shown here is derived from an EMBL/GenBank/DDBJ whole genome shotgun (WGS) entry which is preliminary data.</text>
</comment>
<dbReference type="EC" id="5.1.99.6" evidence="19"/>
<dbReference type="InterPro" id="IPR036652">
    <property type="entry name" value="YjeF_N_dom_sf"/>
</dbReference>
<dbReference type="SUPFAM" id="SSF64153">
    <property type="entry name" value="YjeF N-terminal domain-like"/>
    <property type="match status" value="1"/>
</dbReference>
<comment type="catalytic activity">
    <reaction evidence="1 18 19">
        <text>(6R)-NADHX = (6S)-NADHX</text>
        <dbReference type="Rhea" id="RHEA:32215"/>
        <dbReference type="ChEBI" id="CHEBI:64074"/>
        <dbReference type="ChEBI" id="CHEBI:64075"/>
        <dbReference type="EC" id="5.1.99.6"/>
    </reaction>
</comment>
<comment type="cofactor">
    <cofactor evidence="18 19">
        <name>K(+)</name>
        <dbReference type="ChEBI" id="CHEBI:29103"/>
    </cofactor>
    <text evidence="18 19">Binds 1 potassium ion per subunit.</text>
</comment>
<evidence type="ECO:0000256" key="14">
    <source>
        <dbReference type="ARBA" id="ARBA00025153"/>
    </source>
</evidence>
<evidence type="ECO:0000256" key="19">
    <source>
        <dbReference type="PIRNR" id="PIRNR017184"/>
    </source>
</evidence>
<comment type="catalytic activity">
    <reaction evidence="16 17 19">
        <text>(6S)-NADPHX + ADP = AMP + phosphate + NADPH + H(+)</text>
        <dbReference type="Rhea" id="RHEA:32235"/>
        <dbReference type="ChEBI" id="CHEBI:15378"/>
        <dbReference type="ChEBI" id="CHEBI:43474"/>
        <dbReference type="ChEBI" id="CHEBI:57783"/>
        <dbReference type="ChEBI" id="CHEBI:64076"/>
        <dbReference type="ChEBI" id="CHEBI:456215"/>
        <dbReference type="ChEBI" id="CHEBI:456216"/>
        <dbReference type="EC" id="4.2.1.136"/>
    </reaction>
</comment>
<comment type="function">
    <text evidence="18">Catalyzes the epimerization of the S- and R-forms of NAD(P)HX, a damaged form of NAD(P)H that is a result of enzymatic or heat-dependent hydration. This is a prerequisite for the S-specific NAD(P)H-hydrate dehydratase to allow the repair of both epimers of NAD(P)HX.</text>
</comment>
<feature type="binding site" evidence="17">
    <location>
        <position position="326"/>
    </location>
    <ligand>
        <name>(6S)-NADPHX</name>
        <dbReference type="ChEBI" id="CHEBI:64076"/>
    </ligand>
</feature>
<keyword evidence="6 17" id="KW-0547">Nucleotide-binding</keyword>
<dbReference type="Pfam" id="PF01256">
    <property type="entry name" value="Carb_kinase"/>
    <property type="match status" value="1"/>
</dbReference>
<comment type="function">
    <text evidence="14 19">Bifunctional enzyme that catalyzes the epimerization of the S- and R-forms of NAD(P)HX and the dehydration of the S-form of NAD(P)HX at the expense of ADP, which is converted to AMP. This allows the repair of both epimers of NAD(P)HX, a damaged form of NAD(P)H that is a result of enzymatic or heat-dependent hydration.</text>
</comment>
<evidence type="ECO:0000259" key="20">
    <source>
        <dbReference type="PROSITE" id="PS51383"/>
    </source>
</evidence>
<evidence type="ECO:0000313" key="23">
    <source>
        <dbReference type="Proteomes" id="UP000177876"/>
    </source>
</evidence>
<dbReference type="Pfam" id="PF03853">
    <property type="entry name" value="YjeF_N"/>
    <property type="match status" value="1"/>
</dbReference>
<dbReference type="CDD" id="cd01171">
    <property type="entry name" value="YXKO-related"/>
    <property type="match status" value="1"/>
</dbReference>
<reference evidence="22 23" key="1">
    <citation type="journal article" date="2016" name="Nat. Commun.">
        <title>Thousands of microbial genomes shed light on interconnected biogeochemical processes in an aquifer system.</title>
        <authorList>
            <person name="Anantharaman K."/>
            <person name="Brown C.T."/>
            <person name="Hug L.A."/>
            <person name="Sharon I."/>
            <person name="Castelle C.J."/>
            <person name="Probst A.J."/>
            <person name="Thomas B.C."/>
            <person name="Singh A."/>
            <person name="Wilkins M.J."/>
            <person name="Karaoz U."/>
            <person name="Brodie E.L."/>
            <person name="Williams K.H."/>
            <person name="Hubbard S.S."/>
            <person name="Banfield J.F."/>
        </authorList>
    </citation>
    <scope>NUCLEOTIDE SEQUENCE [LARGE SCALE GENOMIC DNA]</scope>
</reference>
<evidence type="ECO:0000256" key="6">
    <source>
        <dbReference type="ARBA" id="ARBA00022741"/>
    </source>
</evidence>
<dbReference type="GO" id="GO:0046872">
    <property type="term" value="F:metal ion binding"/>
    <property type="evidence" value="ECO:0007669"/>
    <property type="project" value="UniProtKB-UniRule"/>
</dbReference>
<organism evidence="22 23">
    <name type="scientific">Candidatus Solincola sediminis</name>
    <dbReference type="NCBI Taxonomy" id="1797199"/>
    <lineage>
        <taxon>Bacteria</taxon>
        <taxon>Bacillati</taxon>
        <taxon>Actinomycetota</taxon>
        <taxon>Candidatus Geothermincolia</taxon>
        <taxon>Candidatus Geothermincolales</taxon>
        <taxon>Candidatus Geothermincolaceae</taxon>
        <taxon>Candidatus Solincola</taxon>
    </lineage>
</organism>
<keyword evidence="9 18" id="KW-0630">Potassium</keyword>
<dbReference type="InterPro" id="IPR029056">
    <property type="entry name" value="Ribokinase-like"/>
</dbReference>
<evidence type="ECO:0000256" key="13">
    <source>
        <dbReference type="ARBA" id="ARBA00023268"/>
    </source>
</evidence>
<feature type="binding site" evidence="17">
    <location>
        <begin position="414"/>
        <end position="418"/>
    </location>
    <ligand>
        <name>AMP</name>
        <dbReference type="ChEBI" id="CHEBI:456215"/>
    </ligand>
</feature>
<comment type="similarity">
    <text evidence="18">Belongs to the NnrE/AIBP family.</text>
</comment>
<dbReference type="PIRSF" id="PIRSF017184">
    <property type="entry name" value="Nnr"/>
    <property type="match status" value="1"/>
</dbReference>
<dbReference type="PANTHER" id="PTHR12592">
    <property type="entry name" value="ATP-DEPENDENT (S)-NAD(P)H-HYDRATE DEHYDRATASE FAMILY MEMBER"/>
    <property type="match status" value="1"/>
</dbReference>
<feature type="binding site" evidence="18">
    <location>
        <position position="119"/>
    </location>
    <ligand>
        <name>K(+)</name>
        <dbReference type="ChEBI" id="CHEBI:29103"/>
    </ligand>
</feature>
<dbReference type="HAMAP" id="MF_01965">
    <property type="entry name" value="NADHX_dehydratase"/>
    <property type="match status" value="1"/>
</dbReference>
<dbReference type="PROSITE" id="PS01050">
    <property type="entry name" value="YJEF_C_2"/>
    <property type="match status" value="1"/>
</dbReference>
<comment type="catalytic activity">
    <reaction evidence="2 18 19">
        <text>(6R)-NADPHX = (6S)-NADPHX</text>
        <dbReference type="Rhea" id="RHEA:32227"/>
        <dbReference type="ChEBI" id="CHEBI:64076"/>
        <dbReference type="ChEBI" id="CHEBI:64077"/>
        <dbReference type="EC" id="5.1.99.6"/>
    </reaction>
</comment>
<dbReference type="SUPFAM" id="SSF53613">
    <property type="entry name" value="Ribokinase-like"/>
    <property type="match status" value="1"/>
</dbReference>
<comment type="similarity">
    <text evidence="3 19">In the N-terminal section; belongs to the NnrE/AIBP family.</text>
</comment>
<evidence type="ECO:0000256" key="12">
    <source>
        <dbReference type="ARBA" id="ARBA00023239"/>
    </source>
</evidence>
<feature type="domain" description="YjeF N-terminal" evidence="21">
    <location>
        <begin position="9"/>
        <end position="209"/>
    </location>
</feature>
<dbReference type="GO" id="GO:0110051">
    <property type="term" value="P:metabolite repair"/>
    <property type="evidence" value="ECO:0007669"/>
    <property type="project" value="TreeGrafter"/>
</dbReference>
<comment type="function">
    <text evidence="17">Catalyzes the dehydration of the S-form of NAD(P)HX at the expense of ADP, which is converted to AMP. Together with NAD(P)HX epimerase, which catalyzes the epimerization of the S- and R-forms, the enzyme allows the repair of both epimers of NAD(P)HX, a damaged form of NAD(P)H that is a result of enzymatic or heat-dependent hydration.</text>
</comment>
<gene>
    <name evidence="18" type="primary">nnrE</name>
    <name evidence="17" type="synonym">nnrD</name>
    <name evidence="22" type="ORF">A2Y75_08720</name>
</gene>
<name>A0A1F2WIF9_9ACTN</name>
<comment type="subunit">
    <text evidence="17">Homotetramer.</text>
</comment>
<evidence type="ECO:0000256" key="3">
    <source>
        <dbReference type="ARBA" id="ARBA00006001"/>
    </source>
</evidence>
<feature type="binding site" evidence="17">
    <location>
        <position position="444"/>
    </location>
    <ligand>
        <name>(6S)-NADPHX</name>
        <dbReference type="ChEBI" id="CHEBI:64076"/>
    </ligand>
</feature>
<feature type="binding site" evidence="17">
    <location>
        <position position="255"/>
    </location>
    <ligand>
        <name>(6S)-NADPHX</name>
        <dbReference type="ChEBI" id="CHEBI:64076"/>
    </ligand>
</feature>
<keyword evidence="12 17" id="KW-0456">Lyase</keyword>
<evidence type="ECO:0000256" key="16">
    <source>
        <dbReference type="ARBA" id="ARBA00049209"/>
    </source>
</evidence>
<evidence type="ECO:0000256" key="4">
    <source>
        <dbReference type="ARBA" id="ARBA00009524"/>
    </source>
</evidence>
<proteinExistence type="inferred from homology"/>
<dbReference type="Gene3D" id="3.40.50.10260">
    <property type="entry name" value="YjeF N-terminal domain"/>
    <property type="match status" value="1"/>
</dbReference>
<comment type="catalytic activity">
    <reaction evidence="15 17 19">
        <text>(6S)-NADHX + ADP = AMP + phosphate + NADH + H(+)</text>
        <dbReference type="Rhea" id="RHEA:32223"/>
        <dbReference type="ChEBI" id="CHEBI:15378"/>
        <dbReference type="ChEBI" id="CHEBI:43474"/>
        <dbReference type="ChEBI" id="CHEBI:57945"/>
        <dbReference type="ChEBI" id="CHEBI:64074"/>
        <dbReference type="ChEBI" id="CHEBI:456215"/>
        <dbReference type="ChEBI" id="CHEBI:456216"/>
        <dbReference type="EC" id="4.2.1.136"/>
    </reaction>
</comment>
<comment type="similarity">
    <text evidence="17">Belongs to the NnrD/CARKD family.</text>
</comment>
<dbReference type="GO" id="GO:0005524">
    <property type="term" value="F:ATP binding"/>
    <property type="evidence" value="ECO:0007669"/>
    <property type="project" value="UniProtKB-UniRule"/>
</dbReference>
<evidence type="ECO:0000256" key="7">
    <source>
        <dbReference type="ARBA" id="ARBA00022840"/>
    </source>
</evidence>
<dbReference type="InterPro" id="IPR030677">
    <property type="entry name" value="Nnr"/>
</dbReference>
<comment type="cofactor">
    <cofactor evidence="17">
        <name>Mg(2+)</name>
        <dbReference type="ChEBI" id="CHEBI:18420"/>
    </cofactor>
</comment>
<evidence type="ECO:0000256" key="17">
    <source>
        <dbReference type="HAMAP-Rule" id="MF_01965"/>
    </source>
</evidence>
<dbReference type="STRING" id="1797197.A2Y75_08720"/>
<keyword evidence="8 17" id="KW-0521">NADP</keyword>
<dbReference type="PANTHER" id="PTHR12592:SF0">
    <property type="entry name" value="ATP-DEPENDENT (S)-NAD(P)H-HYDRATE DEHYDRATASE"/>
    <property type="match status" value="1"/>
</dbReference>
<feature type="domain" description="YjeF C-terminal" evidence="20">
    <location>
        <begin position="220"/>
        <end position="503"/>
    </location>
</feature>
<evidence type="ECO:0000256" key="10">
    <source>
        <dbReference type="ARBA" id="ARBA00023027"/>
    </source>
</evidence>
<dbReference type="EMBL" id="MELK01000042">
    <property type="protein sequence ID" value="OFW56637.1"/>
    <property type="molecule type" value="Genomic_DNA"/>
</dbReference>
<dbReference type="InterPro" id="IPR000631">
    <property type="entry name" value="CARKD"/>
</dbReference>